<dbReference type="EMBL" id="JAPDRQ010000078">
    <property type="protein sequence ID" value="KAJ9656416.1"/>
    <property type="molecule type" value="Genomic_DNA"/>
</dbReference>
<evidence type="ECO:0000313" key="1">
    <source>
        <dbReference type="EMBL" id="KAJ9656416.1"/>
    </source>
</evidence>
<comment type="caution">
    <text evidence="1">The sequence shown here is derived from an EMBL/GenBank/DDBJ whole genome shotgun (WGS) entry which is preliminary data.</text>
</comment>
<accession>A0ACC3A759</accession>
<protein>
    <submittedName>
        <fullName evidence="1">Uncharacterized protein</fullName>
    </submittedName>
</protein>
<proteinExistence type="predicted"/>
<name>A0ACC3A759_9EURO</name>
<evidence type="ECO:0000313" key="2">
    <source>
        <dbReference type="Proteomes" id="UP001172386"/>
    </source>
</evidence>
<dbReference type="Proteomes" id="UP001172386">
    <property type="component" value="Unassembled WGS sequence"/>
</dbReference>
<organism evidence="1 2">
    <name type="scientific">Neophaeococcomyces mojaviensis</name>
    <dbReference type="NCBI Taxonomy" id="3383035"/>
    <lineage>
        <taxon>Eukaryota</taxon>
        <taxon>Fungi</taxon>
        <taxon>Dikarya</taxon>
        <taxon>Ascomycota</taxon>
        <taxon>Pezizomycotina</taxon>
        <taxon>Eurotiomycetes</taxon>
        <taxon>Chaetothyriomycetidae</taxon>
        <taxon>Chaetothyriales</taxon>
        <taxon>Chaetothyriales incertae sedis</taxon>
        <taxon>Neophaeococcomyces</taxon>
    </lineage>
</organism>
<sequence length="751" mass="83056">MVSSISGLNEDHPASDNELIHDVMGACGCTEAEALKLLKLSNNNADKAKRRHKTLLRFMPKALPERPKPPVPLKNPLLDIKPQLGTESGHYVSERDSDEEGRIDTPRTESELMLRPSRSSRQSPTLSSDATIPSSLQHDPHQTTFTPSVESKSDNVESLDSESDRQLQQSKNAIEAPTSNESASMSPKQRPQSTDEALSIEPVEEADWDFVLPRISMKSSIVPGHADFSDSFDLENLIGAMQAGANEQILENYMGYFDHRTVRREINRSIQGFPCIFYAIETNNDWIVRKFIALGADVNAIHEELRVPLLAFAIMHSETIRADTTHVVATLLSLGASTSSIPAAFYTPYCQDPPDETSDLDSLGDVSTDTRKWLTTSARARLSRSANLTQRYNLERAAKTKKPSMRHKYVAKLRNAEPLLGLPYFLIGQSIAANRLLQKCLSYLAIPDKKPLVLTFAGPSGHGKTELARRLGYLMSLELEVVDCTVVNREIELFGPRHPYVNADAGSSLNNFLARNSGKRSIVFLDEFEKTTKEIHSALLLPFDNGNLPGEYQDRRKSNDNKIDCSHTIWILATNALDPTISAFCQRNEQAIFHNDDENKKEELMKALAKELRADSLAHFGAPITGRVSAIIPFLHFSPGEQAVIAHKFVLELGASVRHPVKLTPGSEQLVGNIALRVRRDASVCSKLAAEGYHRDLGARSLHTAVSSLRELLVDAYLGVDEAIIEGDELVEFLVDVNGGEIVTTLVQTKA</sequence>
<gene>
    <name evidence="1" type="ORF">H2198_004994</name>
</gene>
<reference evidence="1" key="1">
    <citation type="submission" date="2022-10" db="EMBL/GenBank/DDBJ databases">
        <title>Culturing micro-colonial fungi from biological soil crusts in the Mojave desert and describing Neophaeococcomyces mojavensis, and introducing the new genera and species Taxawa tesnikishii.</title>
        <authorList>
            <person name="Kurbessoian T."/>
            <person name="Stajich J.E."/>
        </authorList>
    </citation>
    <scope>NUCLEOTIDE SEQUENCE</scope>
    <source>
        <strain evidence="1">JES_112</strain>
    </source>
</reference>
<keyword evidence="2" id="KW-1185">Reference proteome</keyword>